<dbReference type="KEGG" id="ahg:AHOG_09920"/>
<gene>
    <name evidence="2" type="ORF">AHOG_09920</name>
</gene>
<keyword evidence="3" id="KW-1185">Reference proteome</keyword>
<accession>A0A221W1L5</accession>
<protein>
    <submittedName>
        <fullName evidence="2">Uncharacterized protein</fullName>
    </submittedName>
</protein>
<dbReference type="Proteomes" id="UP000204221">
    <property type="component" value="Chromosome"/>
</dbReference>
<feature type="region of interest" description="Disordered" evidence="1">
    <location>
        <begin position="1"/>
        <end position="62"/>
    </location>
</feature>
<dbReference type="EMBL" id="CP022521">
    <property type="protein sequence ID" value="ASO19628.1"/>
    <property type="molecule type" value="Genomic_DNA"/>
</dbReference>
<name>A0A221W1L5_9PSEU</name>
<reference evidence="2 3" key="1">
    <citation type="submission" date="2017-07" db="EMBL/GenBank/DDBJ databases">
        <title>Complete genome sequence of Actinoalloteichus hoggarensis DSM 45943, type strain of Actinoalloteichus hoggarensis.</title>
        <authorList>
            <person name="Ruckert C."/>
            <person name="Nouioui I."/>
            <person name="Willmese J."/>
            <person name="van Wezel G."/>
            <person name="Klenk H.-P."/>
            <person name="Kalinowski J."/>
            <person name="Zotchev S.B."/>
        </authorList>
    </citation>
    <scope>NUCLEOTIDE SEQUENCE [LARGE SCALE GENOMIC DNA]</scope>
    <source>
        <strain evidence="2 3">DSM 45943</strain>
    </source>
</reference>
<proteinExistence type="predicted"/>
<feature type="compositionally biased region" description="Pro residues" evidence="1">
    <location>
        <begin position="30"/>
        <end position="40"/>
    </location>
</feature>
<dbReference type="AlphaFoldDB" id="A0A221W1L5"/>
<evidence type="ECO:0000313" key="3">
    <source>
        <dbReference type="Proteomes" id="UP000204221"/>
    </source>
</evidence>
<evidence type="ECO:0000313" key="2">
    <source>
        <dbReference type="EMBL" id="ASO19628.1"/>
    </source>
</evidence>
<organism evidence="2 3">
    <name type="scientific">Actinoalloteichus hoggarensis</name>
    <dbReference type="NCBI Taxonomy" id="1470176"/>
    <lineage>
        <taxon>Bacteria</taxon>
        <taxon>Bacillati</taxon>
        <taxon>Actinomycetota</taxon>
        <taxon>Actinomycetes</taxon>
        <taxon>Pseudonocardiales</taxon>
        <taxon>Pseudonocardiaceae</taxon>
        <taxon>Actinoalloteichus</taxon>
    </lineage>
</organism>
<sequence length="62" mass="6571">MSWRIRRFLDDDGPGVDAPANLGRTAARPARPPQLTPPVRPGGETTGRAAGFSRDAARRACG</sequence>
<evidence type="ECO:0000256" key="1">
    <source>
        <dbReference type="SAM" id="MobiDB-lite"/>
    </source>
</evidence>